<protein>
    <submittedName>
        <fullName evidence="4">Clp protease N-terminal domain-containing protein</fullName>
    </submittedName>
</protein>
<dbReference type="InterPro" id="IPR036628">
    <property type="entry name" value="Clp_N_dom_sf"/>
</dbReference>
<evidence type="ECO:0000313" key="5">
    <source>
        <dbReference type="Proteomes" id="UP001596548"/>
    </source>
</evidence>
<dbReference type="GO" id="GO:0006508">
    <property type="term" value="P:proteolysis"/>
    <property type="evidence" value="ECO:0007669"/>
    <property type="project" value="UniProtKB-KW"/>
</dbReference>
<feature type="compositionally biased region" description="Pro residues" evidence="2">
    <location>
        <begin position="125"/>
        <end position="141"/>
    </location>
</feature>
<gene>
    <name evidence="4" type="ORF">ACFQS1_23760</name>
</gene>
<reference evidence="5" key="1">
    <citation type="journal article" date="2019" name="Int. J. Syst. Evol. Microbiol.">
        <title>The Global Catalogue of Microorganisms (GCM) 10K type strain sequencing project: providing services to taxonomists for standard genome sequencing and annotation.</title>
        <authorList>
            <consortium name="The Broad Institute Genomics Platform"/>
            <consortium name="The Broad Institute Genome Sequencing Center for Infectious Disease"/>
            <person name="Wu L."/>
            <person name="Ma J."/>
        </authorList>
    </citation>
    <scope>NUCLEOTIDE SEQUENCE [LARGE SCALE GENOMIC DNA]</scope>
    <source>
        <strain evidence="5">XZYJT-10</strain>
    </source>
</reference>
<dbReference type="Gene3D" id="1.10.1780.10">
    <property type="entry name" value="Clp, N-terminal domain"/>
    <property type="match status" value="1"/>
</dbReference>
<sequence length="252" mass="25822">MPKINVYLPDDLADAVRDAGLPVSSICQRALEQAVRRTTAIRQALLDEIRPDQLTARLPSFTARLVTAVTLAAERAKTAGRPHVTTADLLAGMLAEGGNLALQLLTALDIEPGTLDVPTAAEPGPGQPGPGQPGPDQPGPGEPGLRFGNAAAVAIELAVGEAIGLGHNYVGCEHLLIALAAEPDGAAGELLRTRGADARSVRRAVAAALAGYAHLRATAGAPALPPAVLAAFRAELTPLIQRIERLEAQAAG</sequence>
<evidence type="ECO:0000256" key="1">
    <source>
        <dbReference type="PROSITE-ProRule" id="PRU01251"/>
    </source>
</evidence>
<name>A0ABW2HWY3_9ACTN</name>
<keyword evidence="4" id="KW-0378">Hydrolase</keyword>
<feature type="region of interest" description="Disordered" evidence="2">
    <location>
        <begin position="114"/>
        <end position="145"/>
    </location>
</feature>
<evidence type="ECO:0000256" key="2">
    <source>
        <dbReference type="SAM" id="MobiDB-lite"/>
    </source>
</evidence>
<dbReference type="GO" id="GO:0008233">
    <property type="term" value="F:peptidase activity"/>
    <property type="evidence" value="ECO:0007669"/>
    <property type="project" value="UniProtKB-KW"/>
</dbReference>
<dbReference type="Pfam" id="PF02861">
    <property type="entry name" value="Clp_N"/>
    <property type="match status" value="1"/>
</dbReference>
<feature type="domain" description="Clp R" evidence="3">
    <location>
        <begin position="58"/>
        <end position="211"/>
    </location>
</feature>
<evidence type="ECO:0000259" key="3">
    <source>
        <dbReference type="PROSITE" id="PS51903"/>
    </source>
</evidence>
<proteinExistence type="predicted"/>
<keyword evidence="1" id="KW-0677">Repeat</keyword>
<organism evidence="4 5">
    <name type="scientific">Paractinoplanes rhizophilus</name>
    <dbReference type="NCBI Taxonomy" id="1416877"/>
    <lineage>
        <taxon>Bacteria</taxon>
        <taxon>Bacillati</taxon>
        <taxon>Actinomycetota</taxon>
        <taxon>Actinomycetes</taxon>
        <taxon>Micromonosporales</taxon>
        <taxon>Micromonosporaceae</taxon>
        <taxon>Paractinoplanes</taxon>
    </lineage>
</organism>
<dbReference type="RefSeq" id="WP_378972071.1">
    <property type="nucleotide sequence ID" value="NZ_JBHTBJ010000018.1"/>
</dbReference>
<accession>A0ABW2HWY3</accession>
<comment type="caution">
    <text evidence="4">The sequence shown here is derived from an EMBL/GenBank/DDBJ whole genome shotgun (WGS) entry which is preliminary data.</text>
</comment>
<dbReference type="Proteomes" id="UP001596548">
    <property type="component" value="Unassembled WGS sequence"/>
</dbReference>
<dbReference type="InterPro" id="IPR004176">
    <property type="entry name" value="Clp_R_N"/>
</dbReference>
<keyword evidence="5" id="KW-1185">Reference proteome</keyword>
<dbReference type="SUPFAM" id="SSF81923">
    <property type="entry name" value="Double Clp-N motif"/>
    <property type="match status" value="2"/>
</dbReference>
<keyword evidence="4" id="KW-0645">Protease</keyword>
<evidence type="ECO:0000313" key="4">
    <source>
        <dbReference type="EMBL" id="MFC7277020.1"/>
    </source>
</evidence>
<dbReference type="EMBL" id="JBHTBJ010000018">
    <property type="protein sequence ID" value="MFC7277020.1"/>
    <property type="molecule type" value="Genomic_DNA"/>
</dbReference>
<dbReference type="PROSITE" id="PS51903">
    <property type="entry name" value="CLP_R"/>
    <property type="match status" value="1"/>
</dbReference>